<dbReference type="InterPro" id="IPR029071">
    <property type="entry name" value="Ubiquitin-like_domsf"/>
</dbReference>
<accession>A0A498IDA6</accession>
<dbReference type="EMBL" id="RDQH01000338">
    <property type="protein sequence ID" value="RXH81436.1"/>
    <property type="molecule type" value="Genomic_DNA"/>
</dbReference>
<reference evidence="2" key="1">
    <citation type="submission" date="2018-10" db="EMBL/GenBank/DDBJ databases">
        <title>A high-quality apple genome assembly.</title>
        <authorList>
            <person name="Hu J."/>
        </authorList>
    </citation>
    <scope>NUCLEOTIDE SEQUENCE [LARGE SCALE GENOMIC DNA]</scope>
    <source>
        <tissue evidence="2">Young leaf</tissue>
    </source>
</reference>
<name>A0A498IDA6_MALDO</name>
<dbReference type="CDD" id="cd17039">
    <property type="entry name" value="Ubl_ubiquitin_like"/>
    <property type="match status" value="2"/>
</dbReference>
<proteinExistence type="predicted"/>
<dbReference type="STRING" id="3750.A0A498IDA6"/>
<organism evidence="2 3">
    <name type="scientific">Malus domestica</name>
    <name type="common">Apple</name>
    <name type="synonym">Pyrus malus</name>
    <dbReference type="NCBI Taxonomy" id="3750"/>
    <lineage>
        <taxon>Eukaryota</taxon>
        <taxon>Viridiplantae</taxon>
        <taxon>Streptophyta</taxon>
        <taxon>Embryophyta</taxon>
        <taxon>Tracheophyta</taxon>
        <taxon>Spermatophyta</taxon>
        <taxon>Magnoliopsida</taxon>
        <taxon>eudicotyledons</taxon>
        <taxon>Gunneridae</taxon>
        <taxon>Pentapetalae</taxon>
        <taxon>rosids</taxon>
        <taxon>fabids</taxon>
        <taxon>Rosales</taxon>
        <taxon>Rosaceae</taxon>
        <taxon>Amygdaloideae</taxon>
        <taxon>Maleae</taxon>
        <taxon>Malus</taxon>
    </lineage>
</organism>
<dbReference type="InterPro" id="IPR000626">
    <property type="entry name" value="Ubiquitin-like_dom"/>
</dbReference>
<feature type="domain" description="Ubiquitin-like" evidence="1">
    <location>
        <begin position="101"/>
        <end position="172"/>
    </location>
</feature>
<dbReference type="Proteomes" id="UP000290289">
    <property type="component" value="Chromosome 12"/>
</dbReference>
<gene>
    <name evidence="2" type="ORF">DVH24_034857</name>
</gene>
<feature type="domain" description="Ubiquitin-like" evidence="1">
    <location>
        <begin position="64"/>
        <end position="104"/>
    </location>
</feature>
<sequence>MDPDVMNPVPTVEIKVNWQGAIGTLVVPYSARIIEVKLLISQTLTFPVTADGPDLSWPGIVVPIAADRQELSWEGLVLEDQLTVQSYNIPANATILVFNKIKVGISIVANNLYCEVFVYHGTTVGELKAKIHADYGVDVAHKVVRKENRNLDDRATLWSARVVEGTVLLLLG</sequence>
<dbReference type="Pfam" id="PF00240">
    <property type="entry name" value="ubiquitin"/>
    <property type="match status" value="1"/>
</dbReference>
<dbReference type="Gene3D" id="3.10.20.90">
    <property type="entry name" value="Phosphatidylinositol 3-kinase Catalytic Subunit, Chain A, domain 1"/>
    <property type="match status" value="2"/>
</dbReference>
<keyword evidence="3" id="KW-1185">Reference proteome</keyword>
<comment type="caution">
    <text evidence="2">The sequence shown here is derived from an EMBL/GenBank/DDBJ whole genome shotgun (WGS) entry which is preliminary data.</text>
</comment>
<dbReference type="AlphaFoldDB" id="A0A498IDA6"/>
<evidence type="ECO:0000259" key="1">
    <source>
        <dbReference type="PROSITE" id="PS50053"/>
    </source>
</evidence>
<protein>
    <recommendedName>
        <fullName evidence="1">Ubiquitin-like domain-containing protein</fullName>
    </recommendedName>
</protein>
<dbReference type="SUPFAM" id="SSF54236">
    <property type="entry name" value="Ubiquitin-like"/>
    <property type="match status" value="2"/>
</dbReference>
<evidence type="ECO:0000313" key="2">
    <source>
        <dbReference type="EMBL" id="RXH81436.1"/>
    </source>
</evidence>
<evidence type="ECO:0000313" key="3">
    <source>
        <dbReference type="Proteomes" id="UP000290289"/>
    </source>
</evidence>
<dbReference type="PROSITE" id="PS50053">
    <property type="entry name" value="UBIQUITIN_2"/>
    <property type="match status" value="2"/>
</dbReference>
<dbReference type="SMR" id="A0A498IDA6"/>